<sequence length="169" mass="19836">MKNIMIETSRLILREFVPEDLAGLYCLYEESDTQFLEPLSENREEELEKLKSYIHYIYGFYGFGLWAVCLKENGRLIGRCGLQVEFIGNQGEYELGYMISGRYQRMGYAKEAVKAILGYASEELEAPRVILRIHTENRPSRHFAEQMGFHLSTQRLDKEPDIRLYVYDL</sequence>
<dbReference type="InterPro" id="IPR016181">
    <property type="entry name" value="Acyl_CoA_acyltransferase"/>
</dbReference>
<protein>
    <submittedName>
        <fullName evidence="2">RimJ/RimL family protein N-acetyltransferase</fullName>
    </submittedName>
</protein>
<organism evidence="2 3">
    <name type="scientific">Frisingicoccus caecimuris</name>
    <dbReference type="NCBI Taxonomy" id="1796636"/>
    <lineage>
        <taxon>Bacteria</taxon>
        <taxon>Bacillati</taxon>
        <taxon>Bacillota</taxon>
        <taxon>Clostridia</taxon>
        <taxon>Lachnospirales</taxon>
        <taxon>Lachnospiraceae</taxon>
        <taxon>Frisingicoccus</taxon>
    </lineage>
</organism>
<dbReference type="InterPro" id="IPR051531">
    <property type="entry name" value="N-acetyltransferase"/>
</dbReference>
<dbReference type="PANTHER" id="PTHR43792">
    <property type="entry name" value="GNAT FAMILY, PUTATIVE (AFU_ORTHOLOGUE AFUA_3G00765)-RELATED-RELATED"/>
    <property type="match status" value="1"/>
</dbReference>
<comment type="caution">
    <text evidence="2">The sequence shown here is derived from an EMBL/GenBank/DDBJ whole genome shotgun (WGS) entry which is preliminary data.</text>
</comment>
<dbReference type="OrthoDB" id="9798081at2"/>
<evidence type="ECO:0000313" key="2">
    <source>
        <dbReference type="EMBL" id="TCO85292.1"/>
    </source>
</evidence>
<keyword evidence="3" id="KW-1185">Reference proteome</keyword>
<dbReference type="RefSeq" id="WP_132089348.1">
    <property type="nucleotide sequence ID" value="NZ_JANKAQ010000003.1"/>
</dbReference>
<reference evidence="2 3" key="1">
    <citation type="submission" date="2019-03" db="EMBL/GenBank/DDBJ databases">
        <title>Genomic Encyclopedia of Type Strains, Phase IV (KMG-IV): sequencing the most valuable type-strain genomes for metagenomic binning, comparative biology and taxonomic classification.</title>
        <authorList>
            <person name="Goeker M."/>
        </authorList>
    </citation>
    <scope>NUCLEOTIDE SEQUENCE [LARGE SCALE GENOMIC DNA]</scope>
    <source>
        <strain evidence="2 3">DSM 28559</strain>
    </source>
</reference>
<accession>A0A4V2SDU2</accession>
<gene>
    <name evidence="2" type="ORF">EV212_10313</name>
</gene>
<dbReference type="PROSITE" id="PS51186">
    <property type="entry name" value="GNAT"/>
    <property type="match status" value="1"/>
</dbReference>
<dbReference type="Proteomes" id="UP000295711">
    <property type="component" value="Unassembled WGS sequence"/>
</dbReference>
<name>A0A4V2SDU2_9FIRM</name>
<dbReference type="InterPro" id="IPR000182">
    <property type="entry name" value="GNAT_dom"/>
</dbReference>
<dbReference type="Gene3D" id="3.40.630.30">
    <property type="match status" value="1"/>
</dbReference>
<dbReference type="Pfam" id="PF13302">
    <property type="entry name" value="Acetyltransf_3"/>
    <property type="match status" value="1"/>
</dbReference>
<dbReference type="GO" id="GO:0016747">
    <property type="term" value="F:acyltransferase activity, transferring groups other than amino-acyl groups"/>
    <property type="evidence" value="ECO:0007669"/>
    <property type="project" value="InterPro"/>
</dbReference>
<proteinExistence type="predicted"/>
<dbReference type="AlphaFoldDB" id="A0A4V2SDU2"/>
<evidence type="ECO:0000313" key="3">
    <source>
        <dbReference type="Proteomes" id="UP000295711"/>
    </source>
</evidence>
<evidence type="ECO:0000259" key="1">
    <source>
        <dbReference type="PROSITE" id="PS51186"/>
    </source>
</evidence>
<dbReference type="SUPFAM" id="SSF55729">
    <property type="entry name" value="Acyl-CoA N-acyltransferases (Nat)"/>
    <property type="match status" value="1"/>
</dbReference>
<dbReference type="PANTHER" id="PTHR43792:SF1">
    <property type="entry name" value="N-ACETYLTRANSFERASE DOMAIN-CONTAINING PROTEIN"/>
    <property type="match status" value="1"/>
</dbReference>
<keyword evidence="2" id="KW-0808">Transferase</keyword>
<feature type="domain" description="N-acetyltransferase" evidence="1">
    <location>
        <begin position="11"/>
        <end position="169"/>
    </location>
</feature>
<dbReference type="EMBL" id="SLXA01000003">
    <property type="protein sequence ID" value="TCO85292.1"/>
    <property type="molecule type" value="Genomic_DNA"/>
</dbReference>